<evidence type="ECO:0000256" key="7">
    <source>
        <dbReference type="ARBA" id="ARBA00022679"/>
    </source>
</evidence>
<dbReference type="SMART" id="SM00388">
    <property type="entry name" value="HisKA"/>
    <property type="match status" value="1"/>
</dbReference>
<evidence type="ECO:0000259" key="21">
    <source>
        <dbReference type="PROSITE" id="PS50109"/>
    </source>
</evidence>
<dbReference type="EC" id="2.7.13.3" evidence="3"/>
<dbReference type="InterPro" id="IPR003594">
    <property type="entry name" value="HATPase_dom"/>
</dbReference>
<dbReference type="CDD" id="cd16922">
    <property type="entry name" value="HATPase_EvgS-ArcB-TorS-like"/>
    <property type="match status" value="1"/>
</dbReference>
<keyword evidence="8 20" id="KW-0812">Transmembrane</keyword>
<evidence type="ECO:0000256" key="10">
    <source>
        <dbReference type="ARBA" id="ARBA00022777"/>
    </source>
</evidence>
<dbReference type="SMART" id="SM00387">
    <property type="entry name" value="HATPase_c"/>
    <property type="match status" value="1"/>
</dbReference>
<keyword evidence="15 20" id="KW-0472">Membrane</keyword>
<keyword evidence="12 20" id="KW-1133">Transmembrane helix</keyword>
<evidence type="ECO:0000313" key="25">
    <source>
        <dbReference type="Proteomes" id="UP000054740"/>
    </source>
</evidence>
<name>A0A158HQL2_CABCO</name>
<dbReference type="FunFam" id="3.30.565.10:FF:000010">
    <property type="entry name" value="Sensor histidine kinase RcsC"/>
    <property type="match status" value="1"/>
</dbReference>
<evidence type="ECO:0000256" key="12">
    <source>
        <dbReference type="ARBA" id="ARBA00022989"/>
    </source>
</evidence>
<protein>
    <recommendedName>
        <fullName evidence="17">Virulence sensor protein BvgS</fullName>
        <ecNumber evidence="3">2.7.13.3</ecNumber>
    </recommendedName>
</protein>
<feature type="transmembrane region" description="Helical" evidence="20">
    <location>
        <begin position="20"/>
        <end position="37"/>
    </location>
</feature>
<dbReference type="Gene3D" id="1.10.287.130">
    <property type="match status" value="1"/>
</dbReference>
<evidence type="ECO:0000256" key="2">
    <source>
        <dbReference type="ARBA" id="ARBA00004429"/>
    </source>
</evidence>
<dbReference type="Proteomes" id="UP000054740">
    <property type="component" value="Unassembled WGS sequence"/>
</dbReference>
<sequence length="813" mass="86625">MFGLRSRTLTPRPPAEARTAMVVIVLISSLAFLLFQARKDALDNLLRHEARLAIQFATAANHADLAPRPVQWLDRGEPLSANAVAGIAAWPRQTTVIIRAPFDCAQDSPCRDLINGESSPEDTKGRFVIRAGMLFASIHGDGIAAVSTAPLTALAAGLPGRLSMDIVGVFFLGCLLLLVRESRLSDYSVHRLLDASPVPLLLSDAIGHIEFANRQALELFVGEAPGSLAELESALRREAHLYAWITSGQDTAGTIETAEFETVARPDAVRHLLVSRQSLLVRSRRVIIASVADITVRHQAQTALLEAKNAAEALGRMKSESLAMISHELRTPVNGVLGLAQLLERHDLPEGAAQIVRRMIQAGRTLAAIINDIVDLALLEVRQVRLEPRRFDIRETLTGAATLASAAATAKGLLVRVTTLAPLPPAVYGDPARLQQIVINLVSNGIKFTEAGHIEVKIDVAGRRDDAIDIVIEVADTGIGIAPEIIPRLFQPFSQAETGREKRFGGTGLGLAISKGLAEAMGGTISVRSEVGRGSTFIVRLPFALAQGEESGPKGALASRVLVVDDVALNRDIVAELLSAEGCSVTSAASGQEALEILETKQFDLILMDIRMPVMDGLAATAAIRAKEGAHRHAGPILGPILGLTANPLPTERPLYLLRGLDGVIDKPVDVDKLRVALRALSQPAQAADVNEAPRIRELRQSLGDERTVRIVRAFAQTARDALEGIATGCAHGNFADVVEHAHKLAGAAANLRFEALADAASALERIAEAGGALEVAEAASTVVTFYRDAERYVRVSLSSSSPAGPANRYPVP</sequence>
<keyword evidence="25" id="KW-1185">Reference proteome</keyword>
<evidence type="ECO:0000256" key="17">
    <source>
        <dbReference type="ARBA" id="ARBA00070152"/>
    </source>
</evidence>
<keyword evidence="10 24" id="KW-0418">Kinase</keyword>
<evidence type="ECO:0000256" key="13">
    <source>
        <dbReference type="ARBA" id="ARBA00023012"/>
    </source>
</evidence>
<dbReference type="RefSeq" id="WP_053570382.1">
    <property type="nucleotide sequence ID" value="NZ_FCNY02000008.1"/>
</dbReference>
<keyword evidence="9" id="KW-0732">Signal</keyword>
<evidence type="ECO:0000256" key="14">
    <source>
        <dbReference type="ARBA" id="ARBA00023026"/>
    </source>
</evidence>
<keyword evidence="4" id="KW-1003">Cell membrane</keyword>
<evidence type="ECO:0000259" key="23">
    <source>
        <dbReference type="PROSITE" id="PS50894"/>
    </source>
</evidence>
<comment type="catalytic activity">
    <reaction evidence="1">
        <text>ATP + protein L-histidine = ADP + protein N-phospho-L-histidine.</text>
        <dbReference type="EC" id="2.7.13.3"/>
    </reaction>
</comment>
<dbReference type="PANTHER" id="PTHR43047">
    <property type="entry name" value="TWO-COMPONENT HISTIDINE PROTEIN KINASE"/>
    <property type="match status" value="1"/>
</dbReference>
<dbReference type="InterPro" id="IPR004358">
    <property type="entry name" value="Sig_transdc_His_kin-like_C"/>
</dbReference>
<evidence type="ECO:0000256" key="19">
    <source>
        <dbReference type="PROSITE-ProRule" id="PRU00169"/>
    </source>
</evidence>
<keyword evidence="11" id="KW-0067">ATP-binding</keyword>
<dbReference type="Gene3D" id="3.30.565.10">
    <property type="entry name" value="Histidine kinase-like ATPase, C-terminal domain"/>
    <property type="match status" value="1"/>
</dbReference>
<dbReference type="GO" id="GO:0000155">
    <property type="term" value="F:phosphorelay sensor kinase activity"/>
    <property type="evidence" value="ECO:0007669"/>
    <property type="project" value="InterPro"/>
</dbReference>
<accession>A0A158HQL2</accession>
<dbReference type="CDD" id="cd17546">
    <property type="entry name" value="REC_hyHK_CKI1_RcsC-like"/>
    <property type="match status" value="1"/>
</dbReference>
<dbReference type="GO" id="GO:0009927">
    <property type="term" value="F:histidine phosphotransfer kinase activity"/>
    <property type="evidence" value="ECO:0007669"/>
    <property type="project" value="TreeGrafter"/>
</dbReference>
<evidence type="ECO:0000256" key="16">
    <source>
        <dbReference type="ARBA" id="ARBA00058004"/>
    </source>
</evidence>
<dbReference type="Pfam" id="PF02518">
    <property type="entry name" value="HATPase_c"/>
    <property type="match status" value="1"/>
</dbReference>
<feature type="modified residue" description="Phosphohistidine" evidence="18">
    <location>
        <position position="743"/>
    </location>
</feature>
<dbReference type="CDD" id="cd00082">
    <property type="entry name" value="HisKA"/>
    <property type="match status" value="1"/>
</dbReference>
<evidence type="ECO:0000256" key="20">
    <source>
        <dbReference type="SAM" id="Phobius"/>
    </source>
</evidence>
<dbReference type="SUPFAM" id="SSF52172">
    <property type="entry name" value="CheY-like"/>
    <property type="match status" value="1"/>
</dbReference>
<organism evidence="24 25">
    <name type="scientific">Caballeronia cordobensis</name>
    <name type="common">Burkholderia cordobensis</name>
    <dbReference type="NCBI Taxonomy" id="1353886"/>
    <lineage>
        <taxon>Bacteria</taxon>
        <taxon>Pseudomonadati</taxon>
        <taxon>Pseudomonadota</taxon>
        <taxon>Betaproteobacteria</taxon>
        <taxon>Burkholderiales</taxon>
        <taxon>Burkholderiaceae</taxon>
        <taxon>Caballeronia</taxon>
    </lineage>
</organism>
<dbReference type="PROSITE" id="PS50894">
    <property type="entry name" value="HPT"/>
    <property type="match status" value="1"/>
</dbReference>
<dbReference type="InterPro" id="IPR011006">
    <property type="entry name" value="CheY-like_superfamily"/>
</dbReference>
<feature type="domain" description="Histidine kinase" evidence="21">
    <location>
        <begin position="324"/>
        <end position="545"/>
    </location>
</feature>
<dbReference type="SUPFAM" id="SSF47384">
    <property type="entry name" value="Homodimeric domain of signal transducing histidine kinase"/>
    <property type="match status" value="1"/>
</dbReference>
<evidence type="ECO:0000256" key="5">
    <source>
        <dbReference type="ARBA" id="ARBA00022519"/>
    </source>
</evidence>
<dbReference type="PROSITE" id="PS50109">
    <property type="entry name" value="HIS_KIN"/>
    <property type="match status" value="1"/>
</dbReference>
<dbReference type="InterPro" id="IPR005467">
    <property type="entry name" value="His_kinase_dom"/>
</dbReference>
<feature type="domain" description="HPt" evidence="23">
    <location>
        <begin position="704"/>
        <end position="801"/>
    </location>
</feature>
<gene>
    <name evidence="24" type="ORF">AWB70_03645</name>
</gene>
<dbReference type="Gene3D" id="3.30.450.20">
    <property type="entry name" value="PAS domain"/>
    <property type="match status" value="1"/>
</dbReference>
<dbReference type="InterPro" id="IPR001789">
    <property type="entry name" value="Sig_transdc_resp-reg_receiver"/>
</dbReference>
<evidence type="ECO:0000256" key="6">
    <source>
        <dbReference type="ARBA" id="ARBA00022553"/>
    </source>
</evidence>
<evidence type="ECO:0000256" key="18">
    <source>
        <dbReference type="PROSITE-ProRule" id="PRU00110"/>
    </source>
</evidence>
<dbReference type="PROSITE" id="PS50110">
    <property type="entry name" value="RESPONSE_REGULATORY"/>
    <property type="match status" value="1"/>
</dbReference>
<dbReference type="AlphaFoldDB" id="A0A158HQL2"/>
<dbReference type="SUPFAM" id="SSF55874">
    <property type="entry name" value="ATPase domain of HSP90 chaperone/DNA topoisomerase II/histidine kinase"/>
    <property type="match status" value="1"/>
</dbReference>
<dbReference type="Gene3D" id="1.20.120.160">
    <property type="entry name" value="HPT domain"/>
    <property type="match status" value="1"/>
</dbReference>
<evidence type="ECO:0000256" key="11">
    <source>
        <dbReference type="ARBA" id="ARBA00022840"/>
    </source>
</evidence>
<comment type="function">
    <text evidence="16">Member of the two-component regulatory system BvgS/BvgA. Phosphorylates BvgA via a four-step phosphorelay in response to environmental signals.</text>
</comment>
<evidence type="ECO:0000256" key="8">
    <source>
        <dbReference type="ARBA" id="ARBA00022692"/>
    </source>
</evidence>
<keyword evidence="13" id="KW-0902">Two-component regulatory system</keyword>
<evidence type="ECO:0000256" key="3">
    <source>
        <dbReference type="ARBA" id="ARBA00012438"/>
    </source>
</evidence>
<evidence type="ECO:0000256" key="4">
    <source>
        <dbReference type="ARBA" id="ARBA00022475"/>
    </source>
</evidence>
<dbReference type="PRINTS" id="PR00344">
    <property type="entry name" value="BCTRLSENSOR"/>
</dbReference>
<dbReference type="PANTHER" id="PTHR43047:SF72">
    <property type="entry name" value="OSMOSENSING HISTIDINE PROTEIN KINASE SLN1"/>
    <property type="match status" value="1"/>
</dbReference>
<dbReference type="EMBL" id="FCNY02000008">
    <property type="protein sequence ID" value="SAL46279.1"/>
    <property type="molecule type" value="Genomic_DNA"/>
</dbReference>
<feature type="domain" description="Response regulatory" evidence="22">
    <location>
        <begin position="560"/>
        <end position="682"/>
    </location>
</feature>
<keyword evidence="7" id="KW-0808">Transferase</keyword>
<dbReference type="InterPro" id="IPR036641">
    <property type="entry name" value="HPT_dom_sf"/>
</dbReference>
<keyword evidence="14" id="KW-0843">Virulence</keyword>
<dbReference type="GO" id="GO:0005886">
    <property type="term" value="C:plasma membrane"/>
    <property type="evidence" value="ECO:0007669"/>
    <property type="project" value="UniProtKB-SubCell"/>
</dbReference>
<feature type="modified residue" description="4-aspartylphosphate" evidence="19">
    <location>
        <position position="609"/>
    </location>
</feature>
<evidence type="ECO:0000313" key="24">
    <source>
        <dbReference type="EMBL" id="SAL46279.1"/>
    </source>
</evidence>
<dbReference type="InterPro" id="IPR036097">
    <property type="entry name" value="HisK_dim/P_sf"/>
</dbReference>
<dbReference type="InterPro" id="IPR003661">
    <property type="entry name" value="HisK_dim/P_dom"/>
</dbReference>
<keyword evidence="6 19" id="KW-0597">Phosphoprotein</keyword>
<evidence type="ECO:0000259" key="22">
    <source>
        <dbReference type="PROSITE" id="PS50110"/>
    </source>
</evidence>
<dbReference type="Pfam" id="PF01627">
    <property type="entry name" value="Hpt"/>
    <property type="match status" value="1"/>
</dbReference>
<dbReference type="InterPro" id="IPR036890">
    <property type="entry name" value="HATPase_C_sf"/>
</dbReference>
<dbReference type="Pfam" id="PF00072">
    <property type="entry name" value="Response_reg"/>
    <property type="match status" value="1"/>
</dbReference>
<dbReference type="Pfam" id="PF00512">
    <property type="entry name" value="HisKA"/>
    <property type="match status" value="1"/>
</dbReference>
<evidence type="ECO:0000256" key="1">
    <source>
        <dbReference type="ARBA" id="ARBA00000085"/>
    </source>
</evidence>
<evidence type="ECO:0000256" key="15">
    <source>
        <dbReference type="ARBA" id="ARBA00023136"/>
    </source>
</evidence>
<keyword evidence="11" id="KW-0547">Nucleotide-binding</keyword>
<dbReference type="Gene3D" id="3.40.50.2300">
    <property type="match status" value="1"/>
</dbReference>
<evidence type="ECO:0000256" key="9">
    <source>
        <dbReference type="ARBA" id="ARBA00022729"/>
    </source>
</evidence>
<keyword evidence="5" id="KW-0997">Cell inner membrane</keyword>
<dbReference type="SMART" id="SM00448">
    <property type="entry name" value="REC"/>
    <property type="match status" value="1"/>
</dbReference>
<reference evidence="25" key="1">
    <citation type="submission" date="2016-01" db="EMBL/GenBank/DDBJ databases">
        <authorList>
            <person name="Peeters C."/>
        </authorList>
    </citation>
    <scope>NUCLEOTIDE SEQUENCE [LARGE SCALE GENOMIC DNA]</scope>
</reference>
<comment type="subcellular location">
    <subcellularLocation>
        <location evidence="2">Cell inner membrane</location>
        <topology evidence="2">Multi-pass membrane protein</topology>
    </subcellularLocation>
</comment>
<dbReference type="SUPFAM" id="SSF47226">
    <property type="entry name" value="Histidine-containing phosphotransfer domain, HPT domain"/>
    <property type="match status" value="1"/>
</dbReference>
<proteinExistence type="predicted"/>
<dbReference type="InterPro" id="IPR008207">
    <property type="entry name" value="Sig_transdc_His_kin_Hpt_dom"/>
</dbReference>